<dbReference type="EMBL" id="JBHSMU010000015">
    <property type="protein sequence ID" value="MFC5462161.1"/>
    <property type="molecule type" value="Genomic_DNA"/>
</dbReference>
<comment type="caution">
    <text evidence="2">The sequence shown here is derived from an EMBL/GenBank/DDBJ whole genome shotgun (WGS) entry which is preliminary data.</text>
</comment>
<dbReference type="RefSeq" id="WP_379785611.1">
    <property type="nucleotide sequence ID" value="NZ_JBHSMU010000015.1"/>
</dbReference>
<evidence type="ECO:0000313" key="3">
    <source>
        <dbReference type="Proteomes" id="UP001596050"/>
    </source>
</evidence>
<gene>
    <name evidence="2" type="ORF">ACFPN5_20300</name>
</gene>
<feature type="region of interest" description="Disordered" evidence="1">
    <location>
        <begin position="41"/>
        <end position="137"/>
    </location>
</feature>
<proteinExistence type="predicted"/>
<dbReference type="Proteomes" id="UP001596050">
    <property type="component" value="Unassembled WGS sequence"/>
</dbReference>
<protein>
    <recommendedName>
        <fullName evidence="4">DUF4148 domain-containing protein</fullName>
    </recommendedName>
</protein>
<evidence type="ECO:0000313" key="2">
    <source>
        <dbReference type="EMBL" id="MFC5462161.1"/>
    </source>
</evidence>
<sequence length="137" mass="15383">MTNAHIKTSAASGAKGRLLARLARRGVAVCLLACAGIGAAQAQYHGRRDDAQLQPPPSARGERLALPPQEQPRERGFDQQRDQQQREERRQAVQEMQHEGARDGGRRGGRLTPDERRELRRQVNEAQMDIYPGRGRR</sequence>
<feature type="compositionally biased region" description="Basic and acidic residues" evidence="1">
    <location>
        <begin position="71"/>
        <end position="123"/>
    </location>
</feature>
<organism evidence="2 3">
    <name type="scientific">Massilia niabensis</name>
    <dbReference type="NCBI Taxonomy" id="544910"/>
    <lineage>
        <taxon>Bacteria</taxon>
        <taxon>Pseudomonadati</taxon>
        <taxon>Pseudomonadota</taxon>
        <taxon>Betaproteobacteria</taxon>
        <taxon>Burkholderiales</taxon>
        <taxon>Oxalobacteraceae</taxon>
        <taxon>Telluria group</taxon>
        <taxon>Massilia</taxon>
    </lineage>
</organism>
<reference evidence="3" key="1">
    <citation type="journal article" date="2019" name="Int. J. Syst. Evol. Microbiol.">
        <title>The Global Catalogue of Microorganisms (GCM) 10K type strain sequencing project: providing services to taxonomists for standard genome sequencing and annotation.</title>
        <authorList>
            <consortium name="The Broad Institute Genomics Platform"/>
            <consortium name="The Broad Institute Genome Sequencing Center for Infectious Disease"/>
            <person name="Wu L."/>
            <person name="Ma J."/>
        </authorList>
    </citation>
    <scope>NUCLEOTIDE SEQUENCE [LARGE SCALE GENOMIC DNA]</scope>
    <source>
        <strain evidence="3">KACC 12649</strain>
    </source>
</reference>
<evidence type="ECO:0000256" key="1">
    <source>
        <dbReference type="SAM" id="MobiDB-lite"/>
    </source>
</evidence>
<evidence type="ECO:0008006" key="4">
    <source>
        <dbReference type="Google" id="ProtNLM"/>
    </source>
</evidence>
<accession>A0ABW0L9V9</accession>
<keyword evidence="3" id="KW-1185">Reference proteome</keyword>
<name>A0ABW0L9V9_9BURK</name>